<feature type="region of interest" description="Disordered" evidence="1">
    <location>
        <begin position="1"/>
        <end position="30"/>
    </location>
</feature>
<feature type="compositionally biased region" description="Polar residues" evidence="1">
    <location>
        <begin position="17"/>
        <end position="26"/>
    </location>
</feature>
<feature type="compositionally biased region" description="Low complexity" evidence="1">
    <location>
        <begin position="1"/>
        <end position="16"/>
    </location>
</feature>
<organism evidence="2 3">
    <name type="scientific">Sinanodonta woodiana</name>
    <name type="common">Chinese pond mussel</name>
    <name type="synonym">Anodonta woodiana</name>
    <dbReference type="NCBI Taxonomy" id="1069815"/>
    <lineage>
        <taxon>Eukaryota</taxon>
        <taxon>Metazoa</taxon>
        <taxon>Spiralia</taxon>
        <taxon>Lophotrochozoa</taxon>
        <taxon>Mollusca</taxon>
        <taxon>Bivalvia</taxon>
        <taxon>Autobranchia</taxon>
        <taxon>Heteroconchia</taxon>
        <taxon>Palaeoheterodonta</taxon>
        <taxon>Unionida</taxon>
        <taxon>Unionoidea</taxon>
        <taxon>Unionidae</taxon>
        <taxon>Unioninae</taxon>
        <taxon>Sinanodonta</taxon>
    </lineage>
</organism>
<reference evidence="2 3" key="1">
    <citation type="submission" date="2024-11" db="EMBL/GenBank/DDBJ databases">
        <title>Chromosome-level genome assembly of the freshwater bivalve Anodonta woodiana.</title>
        <authorList>
            <person name="Chen X."/>
        </authorList>
    </citation>
    <scope>NUCLEOTIDE SEQUENCE [LARGE SCALE GENOMIC DNA]</scope>
    <source>
        <strain evidence="2">MN2024</strain>
        <tissue evidence="2">Gills</tissue>
    </source>
</reference>
<protein>
    <submittedName>
        <fullName evidence="2">Uncharacterized protein</fullName>
    </submittedName>
</protein>
<name>A0ABD3T6I8_SINWO</name>
<feature type="non-terminal residue" evidence="2">
    <location>
        <position position="156"/>
    </location>
</feature>
<accession>A0ABD3T6I8</accession>
<dbReference type="EMBL" id="JBJQND010000019">
    <property type="protein sequence ID" value="KAL3832532.1"/>
    <property type="molecule type" value="Genomic_DNA"/>
</dbReference>
<dbReference type="Proteomes" id="UP001634394">
    <property type="component" value="Unassembled WGS sequence"/>
</dbReference>
<dbReference type="AlphaFoldDB" id="A0ABD3T6I8"/>
<sequence length="156" mass="16726">PGTFSAPTTSAPATSTHIQTTSAPPLTTSMKGTFTSTTITHVRTTTTVPVTSITPPCVLISGMSDNGNMYIQDKDILVYINDVKIPQDAVNISDLRPASIIPYTAASLDPIEQVDVFINVAGVYIESVSLPELFPLSNIQSFTVYVKLRGTDNFTE</sequence>
<gene>
    <name evidence="2" type="ORF">ACJMK2_024166</name>
</gene>
<evidence type="ECO:0000313" key="3">
    <source>
        <dbReference type="Proteomes" id="UP001634394"/>
    </source>
</evidence>
<keyword evidence="3" id="KW-1185">Reference proteome</keyword>
<comment type="caution">
    <text evidence="2">The sequence shown here is derived from an EMBL/GenBank/DDBJ whole genome shotgun (WGS) entry which is preliminary data.</text>
</comment>
<evidence type="ECO:0000313" key="2">
    <source>
        <dbReference type="EMBL" id="KAL3832532.1"/>
    </source>
</evidence>
<feature type="non-terminal residue" evidence="2">
    <location>
        <position position="1"/>
    </location>
</feature>
<evidence type="ECO:0000256" key="1">
    <source>
        <dbReference type="SAM" id="MobiDB-lite"/>
    </source>
</evidence>
<proteinExistence type="predicted"/>